<keyword evidence="1" id="KW-0812">Transmembrane</keyword>
<keyword evidence="1" id="KW-0472">Membrane</keyword>
<evidence type="ECO:0000313" key="3">
    <source>
        <dbReference type="Proteomes" id="UP000287687"/>
    </source>
</evidence>
<name>A0A3S3SZD1_9HYPH</name>
<dbReference type="EMBL" id="SBIP01000002">
    <property type="protein sequence ID" value="RWX78321.1"/>
    <property type="molecule type" value="Genomic_DNA"/>
</dbReference>
<dbReference type="RefSeq" id="WP_128442299.1">
    <property type="nucleotide sequence ID" value="NZ_SBIP01000002.1"/>
</dbReference>
<sequence>MAGGPTPSSDAEEQLLLSSRVLYRAVLILLLIAVLTAGLSIGGRWLGQMIALGGHTESSEEYPLQVGQDVIELPANTIRFREQRHAGPAERVDLYLAWPEMRGYGKDIKERFDDVSHPESLIFLQLSQSTMSRDMSGRLEPIYSRLFQDNPQPAEFGLTLHRLRPDSGYGKEVILTAPRAEGDPYVVRCLLPAPGEQPTSGDCQRDIRVGRDLTVLYRFSGLLLRDWQHIDAAVQSFVAKRLAGGSTAPVPAAKMPPNE</sequence>
<evidence type="ECO:0008006" key="4">
    <source>
        <dbReference type="Google" id="ProtNLM"/>
    </source>
</evidence>
<keyword evidence="3" id="KW-1185">Reference proteome</keyword>
<keyword evidence="1" id="KW-1133">Transmembrane helix</keyword>
<dbReference type="AlphaFoldDB" id="A0A3S3SZD1"/>
<reference evidence="2 3" key="1">
    <citation type="submission" date="2019-01" db="EMBL/GenBank/DDBJ databases">
        <title>The draft genome of Rhizobium sp. 24NR.</title>
        <authorList>
            <person name="Liu L."/>
            <person name="Liang L."/>
            <person name="Shi S."/>
            <person name="Xu L."/>
            <person name="Wang X."/>
            <person name="Li L."/>
            <person name="Zhang X."/>
        </authorList>
    </citation>
    <scope>NUCLEOTIDE SEQUENCE [LARGE SCALE GENOMIC DNA]</scope>
    <source>
        <strain evidence="2 3">24NR</strain>
    </source>
</reference>
<gene>
    <name evidence="2" type="ORF">EPK99_06760</name>
</gene>
<protein>
    <recommendedName>
        <fullName evidence="4">Transmembrane anchored protein</fullName>
    </recommendedName>
</protein>
<organism evidence="2 3">
    <name type="scientific">Neorhizobium lilium</name>
    <dbReference type="NCBI Taxonomy" id="2503024"/>
    <lineage>
        <taxon>Bacteria</taxon>
        <taxon>Pseudomonadati</taxon>
        <taxon>Pseudomonadota</taxon>
        <taxon>Alphaproteobacteria</taxon>
        <taxon>Hyphomicrobiales</taxon>
        <taxon>Rhizobiaceae</taxon>
        <taxon>Rhizobium/Agrobacterium group</taxon>
        <taxon>Neorhizobium</taxon>
    </lineage>
</organism>
<proteinExistence type="predicted"/>
<evidence type="ECO:0000256" key="1">
    <source>
        <dbReference type="SAM" id="Phobius"/>
    </source>
</evidence>
<dbReference type="OrthoDB" id="7959514at2"/>
<accession>A0A3S3SZD1</accession>
<feature type="transmembrane region" description="Helical" evidence="1">
    <location>
        <begin position="21"/>
        <end position="41"/>
    </location>
</feature>
<comment type="caution">
    <text evidence="2">The sequence shown here is derived from an EMBL/GenBank/DDBJ whole genome shotgun (WGS) entry which is preliminary data.</text>
</comment>
<evidence type="ECO:0000313" key="2">
    <source>
        <dbReference type="EMBL" id="RWX78321.1"/>
    </source>
</evidence>
<dbReference type="Proteomes" id="UP000287687">
    <property type="component" value="Unassembled WGS sequence"/>
</dbReference>